<dbReference type="PROSITE" id="PS00211">
    <property type="entry name" value="ABC_TRANSPORTER_1"/>
    <property type="match status" value="1"/>
</dbReference>
<dbReference type="GO" id="GO:0005524">
    <property type="term" value="F:ATP binding"/>
    <property type="evidence" value="ECO:0007669"/>
    <property type="project" value="UniProtKB-KW"/>
</dbReference>
<evidence type="ECO:0000256" key="2">
    <source>
        <dbReference type="ARBA" id="ARBA00022448"/>
    </source>
</evidence>
<keyword evidence="6" id="KW-0472">Membrane</keyword>
<dbReference type="InterPro" id="IPR050166">
    <property type="entry name" value="ABC_transporter_ATP-bind"/>
</dbReference>
<dbReference type="SMART" id="SM00382">
    <property type="entry name" value="AAA"/>
    <property type="match status" value="1"/>
</dbReference>
<dbReference type="Gene3D" id="3.40.50.300">
    <property type="entry name" value="P-loop containing nucleotide triphosphate hydrolases"/>
    <property type="match status" value="1"/>
</dbReference>
<keyword evidence="4" id="KW-0547">Nucleotide-binding</keyword>
<evidence type="ECO:0000256" key="5">
    <source>
        <dbReference type="ARBA" id="ARBA00022840"/>
    </source>
</evidence>
<evidence type="ECO:0000256" key="6">
    <source>
        <dbReference type="ARBA" id="ARBA00023136"/>
    </source>
</evidence>
<evidence type="ECO:0000256" key="3">
    <source>
        <dbReference type="ARBA" id="ARBA00022475"/>
    </source>
</evidence>
<evidence type="ECO:0000256" key="1">
    <source>
        <dbReference type="ARBA" id="ARBA00004202"/>
    </source>
</evidence>
<evidence type="ECO:0000313" key="8">
    <source>
        <dbReference type="EMBL" id="KYF84255.1"/>
    </source>
</evidence>
<dbReference type="PROSITE" id="PS50893">
    <property type="entry name" value="ABC_TRANSPORTER_2"/>
    <property type="match status" value="1"/>
</dbReference>
<organism evidence="8 9">
    <name type="scientific">Sorangium cellulosum</name>
    <name type="common">Polyangium cellulosum</name>
    <dbReference type="NCBI Taxonomy" id="56"/>
    <lineage>
        <taxon>Bacteria</taxon>
        <taxon>Pseudomonadati</taxon>
        <taxon>Myxococcota</taxon>
        <taxon>Polyangia</taxon>
        <taxon>Polyangiales</taxon>
        <taxon>Polyangiaceae</taxon>
        <taxon>Sorangium</taxon>
    </lineage>
</organism>
<dbReference type="GO" id="GO:0015112">
    <property type="term" value="F:nitrate transmembrane transporter activity"/>
    <property type="evidence" value="ECO:0007669"/>
    <property type="project" value="InterPro"/>
</dbReference>
<dbReference type="InterPro" id="IPR027417">
    <property type="entry name" value="P-loop_NTPase"/>
</dbReference>
<dbReference type="AlphaFoldDB" id="A0A150RVJ6"/>
<keyword evidence="5 8" id="KW-0067">ATP-binding</keyword>
<comment type="subcellular location">
    <subcellularLocation>
        <location evidence="1">Cell membrane</location>
        <topology evidence="1">Peripheral membrane protein</topology>
    </subcellularLocation>
</comment>
<dbReference type="Pfam" id="PF00005">
    <property type="entry name" value="ABC_tran"/>
    <property type="match status" value="1"/>
</dbReference>
<sequence length="293" mass="32422">MKKYLEIWNVTKTFPTPNGPAVVVRNFDLNLRKGEFLSLIGHSGCGKSTVLSLVAGLSEITSGGIVLAGRQIHGPGPDRGVVFQSPCLLHWMTALENVLLGVEQVHRQKSKKDCIEIATHYLELVGLEESMHKKPRELSSGMQQRVGLARAFALSPKMLLLDEPFGMLDSLTRFELQEVLMNLWADDQKTALMVTHDVDEALFLSDRIAMMTSGPGARVGEILEVPFPHPRDRQAVLDDPMYYPLRERLIAFLEGQAHKDEPAADGAQEPAPEAAVKTGRFWTALWKGSRSSA</sequence>
<dbReference type="InterPro" id="IPR003439">
    <property type="entry name" value="ABC_transporter-like_ATP-bd"/>
</dbReference>
<reference evidence="8 9" key="1">
    <citation type="submission" date="2014-02" db="EMBL/GenBank/DDBJ databases">
        <title>The small core and large imbalanced accessory genome model reveals a collaborative survival strategy of Sorangium cellulosum strains in nature.</title>
        <authorList>
            <person name="Han K."/>
            <person name="Peng R."/>
            <person name="Blom J."/>
            <person name="Li Y.-Z."/>
        </authorList>
    </citation>
    <scope>NUCLEOTIDE SEQUENCE [LARGE SCALE GENOMIC DNA]</scope>
    <source>
        <strain evidence="8 9">So0149</strain>
    </source>
</reference>
<dbReference type="GO" id="GO:0005886">
    <property type="term" value="C:plasma membrane"/>
    <property type="evidence" value="ECO:0007669"/>
    <property type="project" value="UniProtKB-SubCell"/>
</dbReference>
<evidence type="ECO:0000313" key="9">
    <source>
        <dbReference type="Proteomes" id="UP000075515"/>
    </source>
</evidence>
<dbReference type="InterPro" id="IPR017871">
    <property type="entry name" value="ABC_transporter-like_CS"/>
</dbReference>
<dbReference type="EMBL" id="JEMC01002981">
    <property type="protein sequence ID" value="KYF84255.1"/>
    <property type="molecule type" value="Genomic_DNA"/>
</dbReference>
<feature type="domain" description="ABC transporter" evidence="7">
    <location>
        <begin position="5"/>
        <end position="238"/>
    </location>
</feature>
<dbReference type="InterPro" id="IPR005890">
    <property type="entry name" value="NO3_transporter_ATP-bd-like"/>
</dbReference>
<dbReference type="GO" id="GO:0016887">
    <property type="term" value="F:ATP hydrolysis activity"/>
    <property type="evidence" value="ECO:0007669"/>
    <property type="project" value="InterPro"/>
</dbReference>
<comment type="caution">
    <text evidence="8">The sequence shown here is derived from an EMBL/GenBank/DDBJ whole genome shotgun (WGS) entry which is preliminary data.</text>
</comment>
<dbReference type="PANTHER" id="PTHR42788:SF7">
    <property type="entry name" value="NITRATE ABC TRANSPORTER ATP-BINDING PROTEIN"/>
    <property type="match status" value="1"/>
</dbReference>
<gene>
    <name evidence="8" type="ORF">BE18_30790</name>
</gene>
<dbReference type="PANTHER" id="PTHR42788">
    <property type="entry name" value="TAURINE IMPORT ATP-BINDING PROTEIN-RELATED"/>
    <property type="match status" value="1"/>
</dbReference>
<dbReference type="InterPro" id="IPR003593">
    <property type="entry name" value="AAA+_ATPase"/>
</dbReference>
<keyword evidence="3" id="KW-1003">Cell membrane</keyword>
<name>A0A150RVJ6_SORCE</name>
<accession>A0A150RVJ6</accession>
<evidence type="ECO:0000256" key="4">
    <source>
        <dbReference type="ARBA" id="ARBA00022741"/>
    </source>
</evidence>
<protein>
    <submittedName>
        <fullName evidence="8">Bacitracin ABC transporter ATP-binding protein</fullName>
    </submittedName>
</protein>
<dbReference type="SUPFAM" id="SSF52540">
    <property type="entry name" value="P-loop containing nucleoside triphosphate hydrolases"/>
    <property type="match status" value="1"/>
</dbReference>
<proteinExistence type="predicted"/>
<dbReference type="CDD" id="cd03293">
    <property type="entry name" value="ABC_NrtD_SsuB_transporters"/>
    <property type="match status" value="1"/>
</dbReference>
<keyword evidence="2" id="KW-0813">Transport</keyword>
<dbReference type="Proteomes" id="UP000075515">
    <property type="component" value="Unassembled WGS sequence"/>
</dbReference>
<evidence type="ECO:0000259" key="7">
    <source>
        <dbReference type="PROSITE" id="PS50893"/>
    </source>
</evidence>
<dbReference type="NCBIfam" id="TIGR01184">
    <property type="entry name" value="ntrCD"/>
    <property type="match status" value="1"/>
</dbReference>